<keyword evidence="2" id="KW-1185">Reference proteome</keyword>
<protein>
    <submittedName>
        <fullName evidence="1">Uncharacterized protein</fullName>
    </submittedName>
</protein>
<accession>A7MDR1</accession>
<reference evidence="1 2" key="1">
    <citation type="journal article" date="2007" name="PLoS Genet.">
        <title>Patterns and implications of gene gain and loss in the evolution of Prochlorococcus.</title>
        <authorList>
            <person name="Kettler G.C."/>
            <person name="Martiny A.C."/>
            <person name="Huang K."/>
            <person name="Zucker J."/>
            <person name="Coleman M.L."/>
            <person name="Rodrigue S."/>
            <person name="Chen F."/>
            <person name="Lapidus A."/>
            <person name="Ferriera S."/>
            <person name="Johnson J."/>
            <person name="Steglich C."/>
            <person name="Church G.M."/>
            <person name="Richardson P."/>
            <person name="Chisholm S.W."/>
        </authorList>
    </citation>
    <scope>NUCLEOTIDE SEQUENCE [LARGE SCALE GENOMIC DNA]</scope>
    <source>
        <strain evidence="1 2">NATL2A</strain>
    </source>
</reference>
<gene>
    <name evidence="1" type="ordered locus">PMN2A_2073</name>
</gene>
<dbReference type="EMBL" id="CP000095">
    <property type="protein sequence ID" value="ABU23999.1"/>
    <property type="molecule type" value="Genomic_DNA"/>
</dbReference>
<dbReference type="HOGENOM" id="CLU_3390848_0_0_3"/>
<sequence>MDHTTEVHHQSYERFIPDGTVDLYAKCNARAS</sequence>
<organism evidence="1 2">
    <name type="scientific">Prochlorococcus marinus (strain NATL2A)</name>
    <dbReference type="NCBI Taxonomy" id="59920"/>
    <lineage>
        <taxon>Bacteria</taxon>
        <taxon>Bacillati</taxon>
        <taxon>Cyanobacteriota</taxon>
        <taxon>Cyanophyceae</taxon>
        <taxon>Synechococcales</taxon>
        <taxon>Prochlorococcaceae</taxon>
        <taxon>Prochlorococcus</taxon>
    </lineage>
</organism>
<proteinExistence type="predicted"/>
<dbReference type="STRING" id="59920.PMN2A_2073"/>
<dbReference type="KEGG" id="pmn:PMN2A_2073"/>
<evidence type="ECO:0000313" key="1">
    <source>
        <dbReference type="EMBL" id="ABU23999.1"/>
    </source>
</evidence>
<name>A7MDR1_PROMT</name>
<dbReference type="AlphaFoldDB" id="A7MDR1"/>
<evidence type="ECO:0000313" key="2">
    <source>
        <dbReference type="Proteomes" id="UP000002535"/>
    </source>
</evidence>
<dbReference type="Proteomes" id="UP000002535">
    <property type="component" value="Chromosome"/>
</dbReference>